<name>X1PGJ4_9ZZZZ</name>
<proteinExistence type="predicted"/>
<feature type="non-terminal residue" evidence="1">
    <location>
        <position position="72"/>
    </location>
</feature>
<dbReference type="EMBL" id="BARV01036535">
    <property type="protein sequence ID" value="GAI54958.1"/>
    <property type="molecule type" value="Genomic_DNA"/>
</dbReference>
<evidence type="ECO:0000313" key="1">
    <source>
        <dbReference type="EMBL" id="GAI54958.1"/>
    </source>
</evidence>
<dbReference type="AlphaFoldDB" id="X1PGJ4"/>
<sequence>MPLKNYWRKDYGANCESGIKRRGELWLIKFDEGLRLVEEFAKFLKKQQLKKLFIHKKEGEDDSSNLFVGCQL</sequence>
<reference evidence="1" key="1">
    <citation type="journal article" date="2014" name="Front. Microbiol.">
        <title>High frequency of phylogenetically diverse reductive dehalogenase-homologous genes in deep subseafloor sedimentary metagenomes.</title>
        <authorList>
            <person name="Kawai M."/>
            <person name="Futagami T."/>
            <person name="Toyoda A."/>
            <person name="Takaki Y."/>
            <person name="Nishi S."/>
            <person name="Hori S."/>
            <person name="Arai W."/>
            <person name="Tsubouchi T."/>
            <person name="Morono Y."/>
            <person name="Uchiyama I."/>
            <person name="Ito T."/>
            <person name="Fujiyama A."/>
            <person name="Inagaki F."/>
            <person name="Takami H."/>
        </authorList>
    </citation>
    <scope>NUCLEOTIDE SEQUENCE</scope>
    <source>
        <strain evidence="1">Expedition CK06-06</strain>
    </source>
</reference>
<comment type="caution">
    <text evidence="1">The sequence shown here is derived from an EMBL/GenBank/DDBJ whole genome shotgun (WGS) entry which is preliminary data.</text>
</comment>
<organism evidence="1">
    <name type="scientific">marine sediment metagenome</name>
    <dbReference type="NCBI Taxonomy" id="412755"/>
    <lineage>
        <taxon>unclassified sequences</taxon>
        <taxon>metagenomes</taxon>
        <taxon>ecological metagenomes</taxon>
    </lineage>
</organism>
<gene>
    <name evidence="1" type="ORF">S06H3_56758</name>
</gene>
<accession>X1PGJ4</accession>
<protein>
    <submittedName>
        <fullName evidence="1">Uncharacterized protein</fullName>
    </submittedName>
</protein>